<dbReference type="AlphaFoldDB" id="A0A7W7HP09"/>
<comment type="caution">
    <text evidence="3">The sequence shown here is derived from an EMBL/GenBank/DDBJ whole genome shotgun (WGS) entry which is preliminary data.</text>
</comment>
<sequence length="304" mass="33698">MELDPKTRRWTLSRLPPGTEILAVEELRGGWSSLVRGLHTSDGDYVLRSMTRPELAERAHDMLTRETLVLRMLESAGFPAPRTLGTDLSGDQCGWPSLLMTRLPGRVEIGDDGAAGTRALALARRLAAIHRLRPPSPLPEYVPWAWPGEIKYPGHTVHAELWRRAEDLITRNPPRYPGRFLHRDFHPGNVLFDDTGALTGVIDWTESSYGPADLDVAHCATMLALLHGDALSDAFVDAYRAAGGQLATDRATHLYWRLLDALSFAPDAPNAGEAWRGLGRHDLTPDVLARALERHLGYLIRTFG</sequence>
<evidence type="ECO:0000313" key="5">
    <source>
        <dbReference type="Proteomes" id="UP000631312"/>
    </source>
</evidence>
<evidence type="ECO:0000313" key="4">
    <source>
        <dbReference type="Proteomes" id="UP000590511"/>
    </source>
</evidence>
<dbReference type="InterPro" id="IPR011009">
    <property type="entry name" value="Kinase-like_dom_sf"/>
</dbReference>
<organism evidence="3 4">
    <name type="scientific">Actinoplanes lobatus</name>
    <dbReference type="NCBI Taxonomy" id="113568"/>
    <lineage>
        <taxon>Bacteria</taxon>
        <taxon>Bacillati</taxon>
        <taxon>Actinomycetota</taxon>
        <taxon>Actinomycetes</taxon>
        <taxon>Micromonosporales</taxon>
        <taxon>Micromonosporaceae</taxon>
        <taxon>Actinoplanes</taxon>
    </lineage>
</organism>
<dbReference type="Pfam" id="PF01636">
    <property type="entry name" value="APH"/>
    <property type="match status" value="1"/>
</dbReference>
<proteinExistence type="predicted"/>
<dbReference type="EMBL" id="JACHNC010000001">
    <property type="protein sequence ID" value="MBB4754058.1"/>
    <property type="molecule type" value="Genomic_DNA"/>
</dbReference>
<dbReference type="PANTHER" id="PTHR21310">
    <property type="entry name" value="AMINOGLYCOSIDE PHOSPHOTRANSFERASE-RELATED-RELATED"/>
    <property type="match status" value="1"/>
</dbReference>
<keyword evidence="3" id="KW-0808">Transferase</keyword>
<dbReference type="Gene3D" id="3.30.200.20">
    <property type="entry name" value="Phosphorylase Kinase, domain 1"/>
    <property type="match status" value="1"/>
</dbReference>
<evidence type="ECO:0000259" key="1">
    <source>
        <dbReference type="Pfam" id="PF01636"/>
    </source>
</evidence>
<evidence type="ECO:0000313" key="2">
    <source>
        <dbReference type="EMBL" id="GIE40886.1"/>
    </source>
</evidence>
<dbReference type="GO" id="GO:0016301">
    <property type="term" value="F:kinase activity"/>
    <property type="evidence" value="ECO:0007669"/>
    <property type="project" value="UniProtKB-KW"/>
</dbReference>
<accession>A0A7W7HP09</accession>
<dbReference type="PANTHER" id="PTHR21310:SF15">
    <property type="entry name" value="AMINOGLYCOSIDE PHOSPHOTRANSFERASE DOMAIN-CONTAINING PROTEIN"/>
    <property type="match status" value="1"/>
</dbReference>
<dbReference type="Proteomes" id="UP000590511">
    <property type="component" value="Unassembled WGS sequence"/>
</dbReference>
<keyword evidence="5" id="KW-1185">Reference proteome</keyword>
<dbReference type="InterPro" id="IPR002575">
    <property type="entry name" value="Aminoglycoside_PTrfase"/>
</dbReference>
<dbReference type="EMBL" id="BOMP01000055">
    <property type="protein sequence ID" value="GIE40886.1"/>
    <property type="molecule type" value="Genomic_DNA"/>
</dbReference>
<protein>
    <submittedName>
        <fullName evidence="3">Aminoglycoside phosphotransferase (APT) family kinase protein</fullName>
    </submittedName>
</protein>
<dbReference type="Proteomes" id="UP000631312">
    <property type="component" value="Unassembled WGS sequence"/>
</dbReference>
<dbReference type="RefSeq" id="WP_188125676.1">
    <property type="nucleotide sequence ID" value="NZ_BOMP01000055.1"/>
</dbReference>
<reference evidence="3 4" key="1">
    <citation type="submission" date="2020-08" db="EMBL/GenBank/DDBJ databases">
        <title>Sequencing the genomes of 1000 actinobacteria strains.</title>
        <authorList>
            <person name="Klenk H.-P."/>
        </authorList>
    </citation>
    <scope>NUCLEOTIDE SEQUENCE [LARGE SCALE GENOMIC DNA]</scope>
    <source>
        <strain evidence="3 4">DSM 43150</strain>
    </source>
</reference>
<dbReference type="SUPFAM" id="SSF56112">
    <property type="entry name" value="Protein kinase-like (PK-like)"/>
    <property type="match status" value="1"/>
</dbReference>
<reference evidence="2 5" key="2">
    <citation type="submission" date="2021-01" db="EMBL/GenBank/DDBJ databases">
        <title>Whole genome shotgun sequence of Actinoplanes lobatus NBRC 12513.</title>
        <authorList>
            <person name="Komaki H."/>
            <person name="Tamura T."/>
        </authorList>
    </citation>
    <scope>NUCLEOTIDE SEQUENCE [LARGE SCALE GENOMIC DNA]</scope>
    <source>
        <strain evidence="2 5">NBRC 12513</strain>
    </source>
</reference>
<evidence type="ECO:0000313" key="3">
    <source>
        <dbReference type="EMBL" id="MBB4754058.1"/>
    </source>
</evidence>
<name>A0A7W7HP09_9ACTN</name>
<gene>
    <name evidence="2" type="ORF">Alo02nite_37840</name>
    <name evidence="3" type="ORF">BJ964_008219</name>
</gene>
<keyword evidence="3" id="KW-0418">Kinase</keyword>
<feature type="domain" description="Aminoglycoside phosphotransferase" evidence="1">
    <location>
        <begin position="24"/>
        <end position="247"/>
    </location>
</feature>
<dbReference type="InterPro" id="IPR051678">
    <property type="entry name" value="AGP_Transferase"/>
</dbReference>
<dbReference type="Gene3D" id="3.90.1200.10">
    <property type="match status" value="1"/>
</dbReference>